<name>A0ABX6DH47_9BACI</name>
<gene>
    <name evidence="1" type="ORF">GDS87_24510</name>
    <name evidence="2" type="ORF">GDS87_24790</name>
</gene>
<dbReference type="EMBL" id="CP045836">
    <property type="protein sequence ID" value="QGG54086.1"/>
    <property type="molecule type" value="Genomic_DNA"/>
</dbReference>
<geneLocation type="plasmid" evidence="2 3">
    <name>unnamed</name>
</geneLocation>
<dbReference type="Proteomes" id="UP000373269">
    <property type="component" value="Plasmid unnamed"/>
</dbReference>
<dbReference type="EMBL" id="CP045836">
    <property type="protein sequence ID" value="QGG54141.1"/>
    <property type="molecule type" value="Genomic_DNA"/>
</dbReference>
<evidence type="ECO:0000313" key="2">
    <source>
        <dbReference type="EMBL" id="QGG54141.1"/>
    </source>
</evidence>
<evidence type="ECO:0000313" key="3">
    <source>
        <dbReference type="Proteomes" id="UP000373269"/>
    </source>
</evidence>
<dbReference type="RefSeq" id="WP_369595982.1">
    <property type="nucleotide sequence ID" value="NZ_CP045836.1"/>
</dbReference>
<protein>
    <submittedName>
        <fullName evidence="2">Uncharacterized protein</fullName>
    </submittedName>
</protein>
<keyword evidence="3" id="KW-1185">Reference proteome</keyword>
<accession>A0ABX6DH47</accession>
<reference evidence="2 3" key="1">
    <citation type="submission" date="2019-11" db="EMBL/GenBank/DDBJ databases">
        <title>Whole Genome Sequencing and Comparative Genomic Analyses of Lysinibacillus pakistanensis LZH-9, a Halotolerant Strain with Excellent COD Removal Capability.</title>
        <authorList>
            <person name="Zhou H."/>
        </authorList>
    </citation>
    <scope>NUCLEOTIDE SEQUENCE [LARGE SCALE GENOMIC DNA]</scope>
    <source>
        <strain evidence="2 3">LZH-9</strain>
        <plasmid evidence="2 3">unnamed</plasmid>
    </source>
</reference>
<organism evidence="2 3">
    <name type="scientific">Lysinibacillus pakistanensis</name>
    <dbReference type="NCBI Taxonomy" id="759811"/>
    <lineage>
        <taxon>Bacteria</taxon>
        <taxon>Bacillati</taxon>
        <taxon>Bacillota</taxon>
        <taxon>Bacilli</taxon>
        <taxon>Bacillales</taxon>
        <taxon>Bacillaceae</taxon>
        <taxon>Lysinibacillus</taxon>
    </lineage>
</organism>
<evidence type="ECO:0000313" key="1">
    <source>
        <dbReference type="EMBL" id="QGG54086.1"/>
    </source>
</evidence>
<keyword evidence="2" id="KW-0614">Plasmid</keyword>
<proteinExistence type="predicted"/>
<sequence length="128" mass="14677">MSRLNYHKQNQLDAMKRGIESGDAIINQGEHPYKYEQMNQVTTAKVKEVISTKPWNDVIYHNLVMDNGDKINIGKKKTLVPGDELTYQQTGDGQQEYNRAKSVQKEQFSPSPQGEVMTVQTLYYTKHA</sequence>